<keyword evidence="1" id="KW-0805">Transcription regulation</keyword>
<dbReference type="SMART" id="SM00421">
    <property type="entry name" value="HTH_LUXR"/>
    <property type="match status" value="1"/>
</dbReference>
<dbReference type="PRINTS" id="PR00038">
    <property type="entry name" value="HTHLUXR"/>
</dbReference>
<organism evidence="5 6">
    <name type="scientific">Roseococcus suduntuyensis</name>
    <dbReference type="NCBI Taxonomy" id="455361"/>
    <lineage>
        <taxon>Bacteria</taxon>
        <taxon>Pseudomonadati</taxon>
        <taxon>Pseudomonadota</taxon>
        <taxon>Alphaproteobacteria</taxon>
        <taxon>Acetobacterales</taxon>
        <taxon>Roseomonadaceae</taxon>
        <taxon>Roseococcus</taxon>
    </lineage>
</organism>
<keyword evidence="2 5" id="KW-0238">DNA-binding</keyword>
<evidence type="ECO:0000313" key="5">
    <source>
        <dbReference type="EMBL" id="MBB3898304.1"/>
    </source>
</evidence>
<reference evidence="5 6" key="1">
    <citation type="submission" date="2020-08" db="EMBL/GenBank/DDBJ databases">
        <title>Genomic Encyclopedia of Type Strains, Phase IV (KMG-IV): sequencing the most valuable type-strain genomes for metagenomic binning, comparative biology and taxonomic classification.</title>
        <authorList>
            <person name="Goeker M."/>
        </authorList>
    </citation>
    <scope>NUCLEOTIDE SEQUENCE [LARGE SCALE GENOMIC DNA]</scope>
    <source>
        <strain evidence="5 6">DSM 19979</strain>
    </source>
</reference>
<dbReference type="SUPFAM" id="SSF75516">
    <property type="entry name" value="Pheromone-binding domain of LuxR-like quorum-sensing transcription factors"/>
    <property type="match status" value="1"/>
</dbReference>
<keyword evidence="6" id="KW-1185">Reference proteome</keyword>
<dbReference type="EMBL" id="JACIDJ010000002">
    <property type="protein sequence ID" value="MBB3898304.1"/>
    <property type="molecule type" value="Genomic_DNA"/>
</dbReference>
<dbReference type="PROSITE" id="PS50043">
    <property type="entry name" value="HTH_LUXR_2"/>
    <property type="match status" value="1"/>
</dbReference>
<keyword evidence="3" id="KW-0804">Transcription</keyword>
<dbReference type="InterPro" id="IPR000792">
    <property type="entry name" value="Tscrpt_reg_LuxR_C"/>
</dbReference>
<dbReference type="Proteomes" id="UP000553193">
    <property type="component" value="Unassembled WGS sequence"/>
</dbReference>
<dbReference type="Pfam" id="PF03472">
    <property type="entry name" value="Autoind_bind"/>
    <property type="match status" value="1"/>
</dbReference>
<dbReference type="InterPro" id="IPR036388">
    <property type="entry name" value="WH-like_DNA-bd_sf"/>
</dbReference>
<gene>
    <name evidence="5" type="ORF">GGQ83_001741</name>
</gene>
<sequence length="184" mass="20304">MGHDWVAHYMAQGYARIDPFYEHCMTPGRSMPTGAAHLAALRHLDPRQQRLIEEAGEAGFHSGFSLMLPGQPGVAWNIGSGLQPEALARLRLALGESLPLALRLLQMRLDAPPPLTAREAEVLEWLAEGLRTKEIAHRMAITPVTVELHLRSARTKLGARTRDQALLQAVLRGMVRPYGRPGRG</sequence>
<evidence type="ECO:0000313" key="6">
    <source>
        <dbReference type="Proteomes" id="UP000553193"/>
    </source>
</evidence>
<dbReference type="Gene3D" id="3.30.450.80">
    <property type="entry name" value="Transcription factor LuxR-like, autoinducer-binding domain"/>
    <property type="match status" value="1"/>
</dbReference>
<feature type="domain" description="HTH luxR-type" evidence="4">
    <location>
        <begin position="108"/>
        <end position="173"/>
    </location>
</feature>
<dbReference type="Pfam" id="PF00196">
    <property type="entry name" value="GerE"/>
    <property type="match status" value="1"/>
</dbReference>
<dbReference type="AlphaFoldDB" id="A0A840ADL4"/>
<evidence type="ECO:0000256" key="1">
    <source>
        <dbReference type="ARBA" id="ARBA00023015"/>
    </source>
</evidence>
<proteinExistence type="predicted"/>
<dbReference type="GO" id="GO:0003677">
    <property type="term" value="F:DNA binding"/>
    <property type="evidence" value="ECO:0007669"/>
    <property type="project" value="UniProtKB-KW"/>
</dbReference>
<dbReference type="PROSITE" id="PS00622">
    <property type="entry name" value="HTH_LUXR_1"/>
    <property type="match status" value="1"/>
</dbReference>
<dbReference type="PANTHER" id="PTHR44688:SF16">
    <property type="entry name" value="DNA-BINDING TRANSCRIPTIONAL ACTIVATOR DEVR_DOSR"/>
    <property type="match status" value="1"/>
</dbReference>
<dbReference type="GO" id="GO:0006355">
    <property type="term" value="P:regulation of DNA-templated transcription"/>
    <property type="evidence" value="ECO:0007669"/>
    <property type="project" value="InterPro"/>
</dbReference>
<dbReference type="CDD" id="cd06170">
    <property type="entry name" value="LuxR_C_like"/>
    <property type="match status" value="1"/>
</dbReference>
<dbReference type="InterPro" id="IPR005143">
    <property type="entry name" value="TF_LuxR_autoind-bd_dom"/>
</dbReference>
<dbReference type="PANTHER" id="PTHR44688">
    <property type="entry name" value="DNA-BINDING TRANSCRIPTIONAL ACTIVATOR DEVR_DOSR"/>
    <property type="match status" value="1"/>
</dbReference>
<comment type="caution">
    <text evidence="5">The sequence shown here is derived from an EMBL/GenBank/DDBJ whole genome shotgun (WGS) entry which is preliminary data.</text>
</comment>
<protein>
    <submittedName>
        <fullName evidence="5">DNA-binding CsgD family transcriptional regulator</fullName>
    </submittedName>
</protein>
<dbReference type="InterPro" id="IPR016032">
    <property type="entry name" value="Sig_transdc_resp-reg_C-effctor"/>
</dbReference>
<dbReference type="Gene3D" id="1.10.10.10">
    <property type="entry name" value="Winged helix-like DNA-binding domain superfamily/Winged helix DNA-binding domain"/>
    <property type="match status" value="1"/>
</dbReference>
<evidence type="ECO:0000259" key="4">
    <source>
        <dbReference type="PROSITE" id="PS50043"/>
    </source>
</evidence>
<name>A0A840ADL4_9PROT</name>
<dbReference type="InterPro" id="IPR036693">
    <property type="entry name" value="TF_LuxR_autoind-bd_dom_sf"/>
</dbReference>
<evidence type="ECO:0000256" key="2">
    <source>
        <dbReference type="ARBA" id="ARBA00023125"/>
    </source>
</evidence>
<accession>A0A840ADL4</accession>
<evidence type="ECO:0000256" key="3">
    <source>
        <dbReference type="ARBA" id="ARBA00023163"/>
    </source>
</evidence>
<dbReference type="SUPFAM" id="SSF46894">
    <property type="entry name" value="C-terminal effector domain of the bipartite response regulators"/>
    <property type="match status" value="1"/>
</dbReference>